<comment type="caution">
    <text evidence="3">The sequence shown here is derived from an EMBL/GenBank/DDBJ whole genome shotgun (WGS) entry which is preliminary data.</text>
</comment>
<keyword evidence="2" id="KW-0812">Transmembrane</keyword>
<dbReference type="InParanoid" id="A0A1Y1UMR2"/>
<reference evidence="3 4" key="1">
    <citation type="submission" date="2017-03" db="EMBL/GenBank/DDBJ databases">
        <title>Widespread Adenine N6-methylation of Active Genes in Fungi.</title>
        <authorList>
            <consortium name="DOE Joint Genome Institute"/>
            <person name="Mondo S.J."/>
            <person name="Dannebaum R.O."/>
            <person name="Kuo R.C."/>
            <person name="Louie K.B."/>
            <person name="Bewick A.J."/>
            <person name="Labutti K."/>
            <person name="Haridas S."/>
            <person name="Kuo A."/>
            <person name="Salamov A."/>
            <person name="Ahrendt S.R."/>
            <person name="Lau R."/>
            <person name="Bowen B.P."/>
            <person name="Lipzen A."/>
            <person name="Sullivan W."/>
            <person name="Andreopoulos W.B."/>
            <person name="Clum A."/>
            <person name="Lindquist E."/>
            <person name="Daum C."/>
            <person name="Northen T.R."/>
            <person name="Ramamoorthy G."/>
            <person name="Schmitz R.J."/>
            <person name="Gryganskyi A."/>
            <person name="Culley D."/>
            <person name="Magnuson J."/>
            <person name="James T.Y."/>
            <person name="O'Malley M.A."/>
            <person name="Stajich J.E."/>
            <person name="Spatafora J.W."/>
            <person name="Visel A."/>
            <person name="Grigoriev I.V."/>
        </authorList>
    </citation>
    <scope>NUCLEOTIDE SEQUENCE [LARGE SCALE GENOMIC DNA]</scope>
    <source>
        <strain evidence="3 4">NRRL Y-17943</strain>
    </source>
</reference>
<dbReference type="EMBL" id="NBSH01000003">
    <property type="protein sequence ID" value="ORX39341.1"/>
    <property type="molecule type" value="Genomic_DNA"/>
</dbReference>
<gene>
    <name evidence="3" type="ORF">BD324DRAFT_326236</name>
</gene>
<feature type="region of interest" description="Disordered" evidence="1">
    <location>
        <begin position="193"/>
        <end position="315"/>
    </location>
</feature>
<evidence type="ECO:0000313" key="4">
    <source>
        <dbReference type="Proteomes" id="UP000193218"/>
    </source>
</evidence>
<feature type="region of interest" description="Disordered" evidence="1">
    <location>
        <begin position="333"/>
        <end position="363"/>
    </location>
</feature>
<feature type="transmembrane region" description="Helical" evidence="2">
    <location>
        <begin position="50"/>
        <end position="72"/>
    </location>
</feature>
<protein>
    <submittedName>
        <fullName evidence="3">Uncharacterized protein</fullName>
    </submittedName>
</protein>
<dbReference type="RefSeq" id="XP_021873204.1">
    <property type="nucleotide sequence ID" value="XM_022012490.1"/>
</dbReference>
<name>A0A1Y1UMR2_9TREE</name>
<feature type="compositionally biased region" description="Basic and acidic residues" evidence="1">
    <location>
        <begin position="227"/>
        <end position="245"/>
    </location>
</feature>
<dbReference type="AlphaFoldDB" id="A0A1Y1UMR2"/>
<keyword evidence="2" id="KW-1133">Transmembrane helix</keyword>
<keyword evidence="4" id="KW-1185">Reference proteome</keyword>
<feature type="compositionally biased region" description="Low complexity" evidence="1">
    <location>
        <begin position="352"/>
        <end position="363"/>
    </location>
</feature>
<keyword evidence="2" id="KW-0472">Membrane</keyword>
<organism evidence="3 4">
    <name type="scientific">Kockovaella imperatae</name>
    <dbReference type="NCBI Taxonomy" id="4999"/>
    <lineage>
        <taxon>Eukaryota</taxon>
        <taxon>Fungi</taxon>
        <taxon>Dikarya</taxon>
        <taxon>Basidiomycota</taxon>
        <taxon>Agaricomycotina</taxon>
        <taxon>Tremellomycetes</taxon>
        <taxon>Tremellales</taxon>
        <taxon>Cuniculitremaceae</taxon>
        <taxon>Kockovaella</taxon>
    </lineage>
</organism>
<proteinExistence type="predicted"/>
<evidence type="ECO:0000313" key="3">
    <source>
        <dbReference type="EMBL" id="ORX39341.1"/>
    </source>
</evidence>
<dbReference type="GeneID" id="33554298"/>
<evidence type="ECO:0000256" key="2">
    <source>
        <dbReference type="SAM" id="Phobius"/>
    </source>
</evidence>
<dbReference type="Proteomes" id="UP000193218">
    <property type="component" value="Unassembled WGS sequence"/>
</dbReference>
<evidence type="ECO:0000256" key="1">
    <source>
        <dbReference type="SAM" id="MobiDB-lite"/>
    </source>
</evidence>
<accession>A0A1Y1UMR2</accession>
<feature type="transmembrane region" description="Helical" evidence="2">
    <location>
        <begin position="92"/>
        <end position="108"/>
    </location>
</feature>
<sequence>MIVVILLPYLYSTLPNLPTIAKVARGDTSFGIWWGAYCMEREPWWRIVRAISLMIPALITFVLCVIMILSLWSCHGDPSPRVRVRRMECLQVAYWFLCALGLLVYSVFEQTNGWNFDWSPRVAENAIGPIVWLAFASNANIWRAYSHWLRLRRPPKPECLLIDDIETASFSKWLSPGSGRLATSVHSSRSSFYIPPPHPQPHLRAEQRRTWSPFSRKPSSRVARSRGIHDSETKRQQSLQADEKLQQNPFVGSSVPRSPPFAFSEEVSDQDELSPQALSPTINFTGEREPSGNLHELSRLPPPSQATLKDPIKKRVSSPSILSYNLPRPYLRGRRAGLVNRPPNIETGHPRSTSPAPLSSGLSSSFHLHIPKTAYTRPRSAGSTGFSAVSLYSTCSSTTPQVDTETPEEQLYKVPASPPGSELVVGKLYDRNAMRIWRQKRARI</sequence>